<dbReference type="EMBL" id="CP139781">
    <property type="protein sequence ID" value="WRQ85533.1"/>
    <property type="molecule type" value="Genomic_DNA"/>
</dbReference>
<gene>
    <name evidence="1" type="ORF">K1X11_012040</name>
</gene>
<dbReference type="RefSeq" id="WP_221033313.1">
    <property type="nucleotide sequence ID" value="NZ_CP139781.1"/>
</dbReference>
<name>A0ABZ1C2R4_9BACT</name>
<accession>A0ABZ1C2R4</accession>
<dbReference type="Pfam" id="PF20184">
    <property type="entry name" value="DUF6547"/>
    <property type="match status" value="1"/>
</dbReference>
<reference evidence="1 2" key="1">
    <citation type="submission" date="2023-12" db="EMBL/GenBank/DDBJ databases">
        <title>Description of an unclassified Opitutus bacterium of Verrucomicrobiota.</title>
        <authorList>
            <person name="Zhang D.-F."/>
        </authorList>
    </citation>
    <scope>NUCLEOTIDE SEQUENCE [LARGE SCALE GENOMIC DNA]</scope>
    <source>
        <strain evidence="1 2">WL0086</strain>
    </source>
</reference>
<dbReference type="Proteomes" id="UP000738431">
    <property type="component" value="Chromosome"/>
</dbReference>
<dbReference type="InterPro" id="IPR046677">
    <property type="entry name" value="DUF6547"/>
</dbReference>
<evidence type="ECO:0000313" key="2">
    <source>
        <dbReference type="Proteomes" id="UP000738431"/>
    </source>
</evidence>
<organism evidence="1 2">
    <name type="scientific">Actomonas aquatica</name>
    <dbReference type="NCBI Taxonomy" id="2866162"/>
    <lineage>
        <taxon>Bacteria</taxon>
        <taxon>Pseudomonadati</taxon>
        <taxon>Verrucomicrobiota</taxon>
        <taxon>Opitutia</taxon>
        <taxon>Opitutales</taxon>
        <taxon>Opitutaceae</taxon>
        <taxon>Actomonas</taxon>
    </lineage>
</organism>
<keyword evidence="2" id="KW-1185">Reference proteome</keyword>
<proteinExistence type="predicted"/>
<sequence length="119" mass="13924">MSDPALQLYKSVVDGFAQIHEGVHRVWVTERGFPDLPENREKNQFLSELRPDQKEVLVQMLEEARDGGIHDTLVYLHDRMAIEGLRLREGGIEMAHEPFDTQLYYDWVCRRAGDNWPDE</sequence>
<protein>
    <submittedName>
        <fullName evidence="1">DUF6547 family protein</fullName>
    </submittedName>
</protein>
<evidence type="ECO:0000313" key="1">
    <source>
        <dbReference type="EMBL" id="WRQ85533.1"/>
    </source>
</evidence>